<reference evidence="3 4" key="1">
    <citation type="submission" date="2019-05" db="EMBL/GenBank/DDBJ databases">
        <title>Draft genome sequence of Nonomuraea zeae DSM 100528.</title>
        <authorList>
            <person name="Saricaoglu S."/>
            <person name="Isik K."/>
        </authorList>
    </citation>
    <scope>NUCLEOTIDE SEQUENCE [LARGE SCALE GENOMIC DNA]</scope>
    <source>
        <strain evidence="3 4">DSM 100528</strain>
    </source>
</reference>
<feature type="domain" description="GTPase HflX N-terminal" evidence="2">
    <location>
        <begin position="92"/>
        <end position="139"/>
    </location>
</feature>
<evidence type="ECO:0000256" key="1">
    <source>
        <dbReference type="SAM" id="MobiDB-lite"/>
    </source>
</evidence>
<dbReference type="AlphaFoldDB" id="A0A5S4FR41"/>
<name>A0A5S4FR41_9ACTN</name>
<dbReference type="Pfam" id="PF13167">
    <property type="entry name" value="GTP-bdg_N"/>
    <property type="match status" value="1"/>
</dbReference>
<evidence type="ECO:0000313" key="4">
    <source>
        <dbReference type="Proteomes" id="UP000306628"/>
    </source>
</evidence>
<evidence type="ECO:0000313" key="3">
    <source>
        <dbReference type="EMBL" id="TMR23175.1"/>
    </source>
</evidence>
<protein>
    <recommendedName>
        <fullName evidence="2">GTPase HflX N-terminal domain-containing protein</fullName>
    </recommendedName>
</protein>
<dbReference type="Proteomes" id="UP000306628">
    <property type="component" value="Unassembled WGS sequence"/>
</dbReference>
<evidence type="ECO:0000259" key="2">
    <source>
        <dbReference type="Pfam" id="PF13167"/>
    </source>
</evidence>
<feature type="region of interest" description="Disordered" evidence="1">
    <location>
        <begin position="1"/>
        <end position="21"/>
    </location>
</feature>
<dbReference type="InterPro" id="IPR025121">
    <property type="entry name" value="GTPase_HflX_N"/>
</dbReference>
<gene>
    <name evidence="3" type="ORF">ETD85_48335</name>
</gene>
<keyword evidence="4" id="KW-1185">Reference proteome</keyword>
<dbReference type="EMBL" id="VCKX01000260">
    <property type="protein sequence ID" value="TMR23175.1"/>
    <property type="molecule type" value="Genomic_DNA"/>
</dbReference>
<accession>A0A5S4FR41</accession>
<dbReference type="OrthoDB" id="3384881at2"/>
<feature type="compositionally biased region" description="Basic residues" evidence="1">
    <location>
        <begin position="1"/>
        <end position="14"/>
    </location>
</feature>
<proteinExistence type="predicted"/>
<sequence>MGHRRHQQRSQRRRSGVEPVPHVTELVGDANVLIAGLFSAKRKDHADFMDRLAAEVTEAGGRVVRRFVQRRGISGRKKGRAPGGAANMDRPYSARTLMSTGKVNEIAEACSETRAAAVVFVNDLTGRQRAALTEILGCPALSCSDLSRPPGLSSAG</sequence>
<organism evidence="3 4">
    <name type="scientific">Nonomuraea zeae</name>
    <dbReference type="NCBI Taxonomy" id="1642303"/>
    <lineage>
        <taxon>Bacteria</taxon>
        <taxon>Bacillati</taxon>
        <taxon>Actinomycetota</taxon>
        <taxon>Actinomycetes</taxon>
        <taxon>Streptosporangiales</taxon>
        <taxon>Streptosporangiaceae</taxon>
        <taxon>Nonomuraea</taxon>
    </lineage>
</organism>
<comment type="caution">
    <text evidence="3">The sequence shown here is derived from an EMBL/GenBank/DDBJ whole genome shotgun (WGS) entry which is preliminary data.</text>
</comment>